<comment type="cofactor">
    <cofactor evidence="1">
        <name>[2Fe-2S] cluster</name>
        <dbReference type="ChEBI" id="CHEBI:190135"/>
    </cofactor>
</comment>
<dbReference type="PRINTS" id="PR00410">
    <property type="entry name" value="PHEHYDRXLASE"/>
</dbReference>
<keyword evidence="4" id="KW-1185">Reference proteome</keyword>
<dbReference type="RefSeq" id="WP_331703290.1">
    <property type="nucleotide sequence ID" value="NZ_JAZHBO010000001.1"/>
</dbReference>
<dbReference type="InterPro" id="IPR001433">
    <property type="entry name" value="OxRdtase_FAD/NAD-bd"/>
</dbReference>
<accession>A0ABU7UZ00</accession>
<dbReference type="InterPro" id="IPR008333">
    <property type="entry name" value="Cbr1-like_FAD-bd_dom"/>
</dbReference>
<dbReference type="Gene3D" id="3.40.50.80">
    <property type="entry name" value="Nucleotide-binding domain of ferredoxin-NADP reductase (FNR) module"/>
    <property type="match status" value="1"/>
</dbReference>
<dbReference type="InterPro" id="IPR039261">
    <property type="entry name" value="FNR_nucleotide-bd"/>
</dbReference>
<dbReference type="EMBL" id="JAZHBO010000001">
    <property type="protein sequence ID" value="MEF2155193.1"/>
    <property type="molecule type" value="Genomic_DNA"/>
</dbReference>
<dbReference type="Pfam" id="PF00970">
    <property type="entry name" value="FAD_binding_6"/>
    <property type="match status" value="1"/>
</dbReference>
<proteinExistence type="predicted"/>
<dbReference type="InterPro" id="IPR001709">
    <property type="entry name" value="Flavoprot_Pyr_Nucl_cyt_Rdtase"/>
</dbReference>
<evidence type="ECO:0000256" key="1">
    <source>
        <dbReference type="ARBA" id="ARBA00034078"/>
    </source>
</evidence>
<dbReference type="InterPro" id="IPR017938">
    <property type="entry name" value="Riboflavin_synthase-like_b-brl"/>
</dbReference>
<dbReference type="PANTHER" id="PTHR47354">
    <property type="entry name" value="NADH OXIDOREDUCTASE HCR"/>
    <property type="match status" value="1"/>
</dbReference>
<dbReference type="PANTHER" id="PTHR47354:SF5">
    <property type="entry name" value="PROTEIN RFBI"/>
    <property type="match status" value="1"/>
</dbReference>
<dbReference type="SUPFAM" id="SSF52343">
    <property type="entry name" value="Ferredoxin reductase-like, C-terminal NADP-linked domain"/>
    <property type="match status" value="1"/>
</dbReference>
<feature type="domain" description="FAD-binding FR-type" evidence="2">
    <location>
        <begin position="2"/>
        <end position="109"/>
    </location>
</feature>
<evidence type="ECO:0000313" key="3">
    <source>
        <dbReference type="EMBL" id="MEF2155193.1"/>
    </source>
</evidence>
<reference evidence="3 4" key="1">
    <citation type="submission" date="2024-01" db="EMBL/GenBank/DDBJ databases">
        <title>Novel species of the genus Luteimonas isolated from rivers.</title>
        <authorList>
            <person name="Lu H."/>
        </authorList>
    </citation>
    <scope>NUCLEOTIDE SEQUENCE [LARGE SCALE GENOMIC DNA]</scope>
    <source>
        <strain evidence="3 4">FXH3W</strain>
    </source>
</reference>
<evidence type="ECO:0000259" key="2">
    <source>
        <dbReference type="PROSITE" id="PS51384"/>
    </source>
</evidence>
<evidence type="ECO:0000313" key="4">
    <source>
        <dbReference type="Proteomes" id="UP001356170"/>
    </source>
</evidence>
<dbReference type="InterPro" id="IPR050415">
    <property type="entry name" value="MRET"/>
</dbReference>
<protein>
    <submittedName>
        <fullName evidence="3">FAD-binding oxidoreductase</fullName>
    </submittedName>
</protein>
<organism evidence="3 4">
    <name type="scientific">Aquilutibacter rugosus</name>
    <dbReference type="NCBI Taxonomy" id="3115820"/>
    <lineage>
        <taxon>Bacteria</taxon>
        <taxon>Pseudomonadati</taxon>
        <taxon>Pseudomonadota</taxon>
        <taxon>Gammaproteobacteria</taxon>
        <taxon>Lysobacterales</taxon>
        <taxon>Lysobacteraceae</taxon>
        <taxon>Aquilutibacter</taxon>
    </lineage>
</organism>
<dbReference type="Pfam" id="PF00175">
    <property type="entry name" value="NAD_binding_1"/>
    <property type="match status" value="1"/>
</dbReference>
<dbReference type="InterPro" id="IPR017927">
    <property type="entry name" value="FAD-bd_FR_type"/>
</dbReference>
<dbReference type="SUPFAM" id="SSF63380">
    <property type="entry name" value="Riboflavin synthase domain-like"/>
    <property type="match status" value="1"/>
</dbReference>
<dbReference type="Proteomes" id="UP001356170">
    <property type="component" value="Unassembled WGS sequence"/>
</dbReference>
<gene>
    <name evidence="3" type="ORF">V3390_02960</name>
</gene>
<comment type="caution">
    <text evidence="3">The sequence shown here is derived from an EMBL/GenBank/DDBJ whole genome shotgun (WGS) entry which is preliminary data.</text>
</comment>
<dbReference type="PRINTS" id="PR00371">
    <property type="entry name" value="FPNCR"/>
</dbReference>
<sequence>MHPQFPIRLLSARPLAPTVYHYVFERSDGDALDFVPGQFIQLHFEYADGTAAKRSYSLATQHDHALGPGEAVEFAVSFVPGGRATALFENLAVGDTVFCSGPYGRFVLDATDRNARYLLIGTGTGITPYRSMLPQLAALMAERGVQVHLLQGARTGAELLYADEFTAFAAANPLFHYHPCLSRETTEFTAPNVTPIHGYVQQALDAIKPDAATDIAYLCGNPNMVDACFTDLKDRGLSTRYIRREKYVSNV</sequence>
<dbReference type="Gene3D" id="2.40.30.10">
    <property type="entry name" value="Translation factors"/>
    <property type="match status" value="1"/>
</dbReference>
<dbReference type="PROSITE" id="PS51384">
    <property type="entry name" value="FAD_FR"/>
    <property type="match status" value="1"/>
</dbReference>
<name>A0ABU7UZ00_9GAMM</name>